<accession>A0A381WXP4</accession>
<dbReference type="PROSITE" id="PS50855">
    <property type="entry name" value="COX1"/>
    <property type="match status" value="1"/>
</dbReference>
<feature type="transmembrane region" description="Helical" evidence="5">
    <location>
        <begin position="132"/>
        <end position="156"/>
    </location>
</feature>
<evidence type="ECO:0000313" key="7">
    <source>
        <dbReference type="EMBL" id="SVA57284.1"/>
    </source>
</evidence>
<dbReference type="PANTHER" id="PTHR10422">
    <property type="entry name" value="CYTOCHROME C OXIDASE SUBUNIT 1"/>
    <property type="match status" value="1"/>
</dbReference>
<keyword evidence="3 5" id="KW-1133">Transmembrane helix</keyword>
<evidence type="ECO:0000256" key="1">
    <source>
        <dbReference type="ARBA" id="ARBA00004141"/>
    </source>
</evidence>
<dbReference type="GO" id="GO:0009060">
    <property type="term" value="P:aerobic respiration"/>
    <property type="evidence" value="ECO:0007669"/>
    <property type="project" value="InterPro"/>
</dbReference>
<evidence type="ECO:0000256" key="5">
    <source>
        <dbReference type="SAM" id="Phobius"/>
    </source>
</evidence>
<feature type="domain" description="Cytochrome oxidase subunit I profile" evidence="6">
    <location>
        <begin position="14"/>
        <end position="333"/>
    </location>
</feature>
<feature type="transmembrane region" description="Helical" evidence="5">
    <location>
        <begin position="218"/>
        <end position="243"/>
    </location>
</feature>
<dbReference type="PROSITE" id="PS00077">
    <property type="entry name" value="COX1_CUB"/>
    <property type="match status" value="1"/>
</dbReference>
<gene>
    <name evidence="7" type="ORF">METZ01_LOCUS110138</name>
</gene>
<feature type="non-terminal residue" evidence="7">
    <location>
        <position position="333"/>
    </location>
</feature>
<dbReference type="InterPro" id="IPR036927">
    <property type="entry name" value="Cyt_c_oxase-like_su1_sf"/>
</dbReference>
<name>A0A381WXP4_9ZZZZ</name>
<dbReference type="AlphaFoldDB" id="A0A381WXP4"/>
<reference evidence="7" key="1">
    <citation type="submission" date="2018-05" db="EMBL/GenBank/DDBJ databases">
        <authorList>
            <person name="Lanie J.A."/>
            <person name="Ng W.-L."/>
            <person name="Kazmierczak K.M."/>
            <person name="Andrzejewski T.M."/>
            <person name="Davidsen T.M."/>
            <person name="Wayne K.J."/>
            <person name="Tettelin H."/>
            <person name="Glass J.I."/>
            <person name="Rusch D."/>
            <person name="Podicherti R."/>
            <person name="Tsui H.-C.T."/>
            <person name="Winkler M.E."/>
        </authorList>
    </citation>
    <scope>NUCLEOTIDE SEQUENCE</scope>
</reference>
<feature type="transmembrane region" description="Helical" evidence="5">
    <location>
        <begin position="298"/>
        <end position="319"/>
    </location>
</feature>
<dbReference type="SUPFAM" id="SSF81442">
    <property type="entry name" value="Cytochrome c oxidase subunit I-like"/>
    <property type="match status" value="1"/>
</dbReference>
<dbReference type="GO" id="GO:0022904">
    <property type="term" value="P:respiratory electron transport chain"/>
    <property type="evidence" value="ECO:0007669"/>
    <property type="project" value="TreeGrafter"/>
</dbReference>
<organism evidence="7">
    <name type="scientific">marine metagenome</name>
    <dbReference type="NCBI Taxonomy" id="408172"/>
    <lineage>
        <taxon>unclassified sequences</taxon>
        <taxon>metagenomes</taxon>
        <taxon>ecological metagenomes</taxon>
    </lineage>
</organism>
<dbReference type="Pfam" id="PF00115">
    <property type="entry name" value="COX1"/>
    <property type="match status" value="1"/>
</dbReference>
<feature type="transmembrane region" description="Helical" evidence="5">
    <location>
        <begin position="263"/>
        <end position="286"/>
    </location>
</feature>
<dbReference type="GO" id="GO:0020037">
    <property type="term" value="F:heme binding"/>
    <property type="evidence" value="ECO:0007669"/>
    <property type="project" value="InterPro"/>
</dbReference>
<dbReference type="PANTHER" id="PTHR10422:SF18">
    <property type="entry name" value="CYTOCHROME C OXIDASE SUBUNIT 1"/>
    <property type="match status" value="1"/>
</dbReference>
<evidence type="ECO:0000256" key="4">
    <source>
        <dbReference type="ARBA" id="ARBA00023136"/>
    </source>
</evidence>
<dbReference type="GO" id="GO:0004129">
    <property type="term" value="F:cytochrome-c oxidase activity"/>
    <property type="evidence" value="ECO:0007669"/>
    <property type="project" value="InterPro"/>
</dbReference>
<dbReference type="GO" id="GO:0016020">
    <property type="term" value="C:membrane"/>
    <property type="evidence" value="ECO:0007669"/>
    <property type="project" value="UniProtKB-SubCell"/>
</dbReference>
<evidence type="ECO:0000259" key="6">
    <source>
        <dbReference type="PROSITE" id="PS50855"/>
    </source>
</evidence>
<dbReference type="InterPro" id="IPR023615">
    <property type="entry name" value="Cyt_c_Oxase_su1_BS"/>
</dbReference>
<proteinExistence type="predicted"/>
<feature type="transmembrane region" description="Helical" evidence="5">
    <location>
        <begin position="176"/>
        <end position="197"/>
    </location>
</feature>
<dbReference type="Gene3D" id="1.20.210.10">
    <property type="entry name" value="Cytochrome c oxidase-like, subunit I domain"/>
    <property type="match status" value="1"/>
</dbReference>
<feature type="transmembrane region" description="Helical" evidence="5">
    <location>
        <begin position="91"/>
        <end position="112"/>
    </location>
</feature>
<keyword evidence="2 5" id="KW-0812">Transmembrane</keyword>
<keyword evidence="4 5" id="KW-0472">Membrane</keyword>
<dbReference type="GO" id="GO:0015990">
    <property type="term" value="P:electron transport coupled proton transport"/>
    <property type="evidence" value="ECO:0007669"/>
    <property type="project" value="TreeGrafter"/>
</dbReference>
<evidence type="ECO:0000256" key="3">
    <source>
        <dbReference type="ARBA" id="ARBA00022989"/>
    </source>
</evidence>
<dbReference type="EMBL" id="UINC01013224">
    <property type="protein sequence ID" value="SVA57284.1"/>
    <property type="molecule type" value="Genomic_DNA"/>
</dbReference>
<feature type="transmembrane region" description="Helical" evidence="5">
    <location>
        <begin position="31"/>
        <end position="53"/>
    </location>
</feature>
<dbReference type="InterPro" id="IPR023616">
    <property type="entry name" value="Cyt_c_oxase-like_su1_dom"/>
</dbReference>
<protein>
    <recommendedName>
        <fullName evidence="6">Cytochrome oxidase subunit I profile domain-containing protein</fullName>
    </recommendedName>
</protein>
<comment type="subcellular location">
    <subcellularLocation>
        <location evidence="1">Membrane</location>
        <topology evidence="1">Multi-pass membrane protein</topology>
    </subcellularLocation>
</comment>
<dbReference type="PRINTS" id="PR01165">
    <property type="entry name" value="CYCOXIDASEI"/>
</dbReference>
<dbReference type="InterPro" id="IPR000883">
    <property type="entry name" value="Cyt_C_Oxase_1"/>
</dbReference>
<evidence type="ECO:0000256" key="2">
    <source>
        <dbReference type="ARBA" id="ARBA00022692"/>
    </source>
</evidence>
<sequence length="333" mass="36708">MDSDHSEDHHDLGFVRTYLFSTDHKMIAKQFLFTSLLFLAIGGILAAMIRWQLGFPGQPLPFNLGAVLPDTMAPGGIILPEFYNSLVTMHATFMVFFALMPLMAGVFGNLLIPLQIGAEDMAFPRINMLSFWITPVAGVIMLASFFVEGGAAGAGWTSYAPLSTSGEWTGVYMGQVLWLISLIVLGFSSITGALNYVTTVIAMRAPGMTWFRVPLATWSLFVTAWLLLLAIPILTGGLILLLFDQTIGTAFFRPEGSGEPLMWQHIFWFFGHPEVYILILPAMGFVSEVIANRSRKPVFGYHSMVVAIVAIAFLGWIVWGHHMFQSGMNPFLG</sequence>